<keyword evidence="2" id="KW-1185">Reference proteome</keyword>
<organism evidence="1 2">
    <name type="scientific">Antarcticirhabdus aurantiaca</name>
    <dbReference type="NCBI Taxonomy" id="2606717"/>
    <lineage>
        <taxon>Bacteria</taxon>
        <taxon>Pseudomonadati</taxon>
        <taxon>Pseudomonadota</taxon>
        <taxon>Alphaproteobacteria</taxon>
        <taxon>Hyphomicrobiales</taxon>
        <taxon>Aurantimonadaceae</taxon>
        <taxon>Antarcticirhabdus</taxon>
    </lineage>
</organism>
<reference evidence="1" key="1">
    <citation type="submission" date="2022-11" db="EMBL/GenBank/DDBJ databases">
        <title>beta-Carotene-producing bacterium, Jeongeuplla avenae sp. nov., alleviates the salt stress of Arabidopsis seedlings.</title>
        <authorList>
            <person name="Jiang L."/>
            <person name="Lee J."/>
        </authorList>
    </citation>
    <scope>NUCLEOTIDE SEQUENCE</scope>
    <source>
        <strain evidence="1">DY_R2A_6</strain>
    </source>
</reference>
<evidence type="ECO:0000313" key="2">
    <source>
        <dbReference type="Proteomes" id="UP001163223"/>
    </source>
</evidence>
<dbReference type="Proteomes" id="UP001163223">
    <property type="component" value="Chromosome"/>
</dbReference>
<protein>
    <submittedName>
        <fullName evidence="1">Uncharacterized protein</fullName>
    </submittedName>
</protein>
<gene>
    <name evidence="1" type="ORF">OXU80_26530</name>
</gene>
<proteinExistence type="predicted"/>
<evidence type="ECO:0000313" key="1">
    <source>
        <dbReference type="EMBL" id="WAJ28327.1"/>
    </source>
</evidence>
<sequence length="162" mass="18311">MKTPTTPDAVTPDTTTPEVRTPETTSSVSSTPKPAPPKLKLIARKSVTQIAKEDRQRTANWRADRRARRVPEASQIDRAVLEALMWRSRRGGEMMIDGPAFYEAMQVAVQLLIRRRADPLEAVAALQKRVGDHARSTAVRDMQRREKFDRENPLPDGEEPTR</sequence>
<accession>A0ACD4NNL3</accession>
<name>A0ACD4NNL3_9HYPH</name>
<dbReference type="EMBL" id="CP113520">
    <property type="protein sequence ID" value="WAJ28327.1"/>
    <property type="molecule type" value="Genomic_DNA"/>
</dbReference>